<gene>
    <name evidence="7" type="ORF">HMPREF1544_02601</name>
</gene>
<dbReference type="PROSITE" id="PS50089">
    <property type="entry name" value="ZF_RING_2"/>
    <property type="match status" value="1"/>
</dbReference>
<evidence type="ECO:0000256" key="1">
    <source>
        <dbReference type="ARBA" id="ARBA00022723"/>
    </source>
</evidence>
<feature type="domain" description="RING-type" evidence="6">
    <location>
        <begin position="13"/>
        <end position="51"/>
    </location>
</feature>
<feature type="compositionally biased region" description="Polar residues" evidence="5">
    <location>
        <begin position="225"/>
        <end position="240"/>
    </location>
</feature>
<evidence type="ECO:0000256" key="5">
    <source>
        <dbReference type="SAM" id="MobiDB-lite"/>
    </source>
</evidence>
<dbReference type="GO" id="GO:0000795">
    <property type="term" value="C:synaptonemal complex"/>
    <property type="evidence" value="ECO:0007669"/>
    <property type="project" value="InterPro"/>
</dbReference>
<name>S2JPV0_MUCC1</name>
<evidence type="ECO:0000256" key="3">
    <source>
        <dbReference type="ARBA" id="ARBA00022833"/>
    </source>
</evidence>
<evidence type="ECO:0000313" key="7">
    <source>
        <dbReference type="EMBL" id="EPB90542.1"/>
    </source>
</evidence>
<feature type="region of interest" description="Disordered" evidence="5">
    <location>
        <begin position="264"/>
        <end position="372"/>
    </location>
</feature>
<dbReference type="PANTHER" id="PTHR14305">
    <property type="entry name" value="E3 UBIQUITIN-PROTEIN LIGASE CCNB1IP1"/>
    <property type="match status" value="1"/>
</dbReference>
<evidence type="ECO:0000256" key="2">
    <source>
        <dbReference type="ARBA" id="ARBA00022771"/>
    </source>
</evidence>
<dbReference type="STRING" id="1220926.S2JPV0"/>
<dbReference type="GO" id="GO:0007131">
    <property type="term" value="P:reciprocal meiotic recombination"/>
    <property type="evidence" value="ECO:0007669"/>
    <property type="project" value="InterPro"/>
</dbReference>
<dbReference type="VEuPathDB" id="FungiDB:HMPREF1544_02601"/>
<dbReference type="GO" id="GO:0008270">
    <property type="term" value="F:zinc ion binding"/>
    <property type="evidence" value="ECO:0007669"/>
    <property type="project" value="UniProtKB-KW"/>
</dbReference>
<dbReference type="AlphaFoldDB" id="S2JPV0"/>
<dbReference type="InParanoid" id="S2JPV0"/>
<evidence type="ECO:0000259" key="6">
    <source>
        <dbReference type="PROSITE" id="PS50089"/>
    </source>
</evidence>
<dbReference type="Gene3D" id="3.30.40.10">
    <property type="entry name" value="Zinc/RING finger domain, C3HC4 (zinc finger)"/>
    <property type="match status" value="1"/>
</dbReference>
<dbReference type="InterPro" id="IPR001841">
    <property type="entry name" value="Znf_RING"/>
</dbReference>
<feature type="compositionally biased region" description="Polar residues" evidence="5">
    <location>
        <begin position="186"/>
        <end position="196"/>
    </location>
</feature>
<dbReference type="OrthoDB" id="441210at2759"/>
<feature type="compositionally biased region" description="Polar residues" evidence="5">
    <location>
        <begin position="316"/>
        <end position="328"/>
    </location>
</feature>
<dbReference type="SUPFAM" id="SSF57850">
    <property type="entry name" value="RING/U-box"/>
    <property type="match status" value="1"/>
</dbReference>
<dbReference type="Pfam" id="PF14634">
    <property type="entry name" value="zf-RING_5"/>
    <property type="match status" value="1"/>
</dbReference>
<dbReference type="Proteomes" id="UP000014254">
    <property type="component" value="Unassembled WGS sequence"/>
</dbReference>
<dbReference type="PANTHER" id="PTHR14305:SF0">
    <property type="entry name" value="E3 UBIQUITIN-PROTEIN LIGASE CCNB1IP1"/>
    <property type="match status" value="1"/>
</dbReference>
<accession>S2JPV0</accession>
<dbReference type="eggNOG" id="ENOG502RMFV">
    <property type="taxonomic scope" value="Eukaryota"/>
</dbReference>
<keyword evidence="1" id="KW-0479">Metal-binding</keyword>
<sequence length="372" mass="42712">MVEVDIHCNVIRCRKPLSVESQACVTSCSHIFCVGCANTLFSKALSCPACNTSLSDSEDIILIQLNPTEEYKSSVLAGLKPEIILDICMRAVAFYEYQTSQEISFRTMIQKNVQEKYKILKDQFDIATRDLNHIIKVEKEKISVAVKKDFELERLKCQQIAAKFDEKSKQFQKLQTMYEKLKRKSINPNLQNPGTSPQQQQQQQPPPLLPTMPHHQPGPGAIRSYPQSNYGRSTRSQYNNGGPADEDIMSRLGKASNITVGRSVFVPPQSPTSQSYHSRVRHGHHRPSRIPSPSTAPDNFLFSHRNYPPRRDSMDRQSQMPPTATTAEETVDFFHQRQQHEQQLQPYQHKHRRMDSTASQYYHKFVDKSRHK</sequence>
<dbReference type="GO" id="GO:0061630">
    <property type="term" value="F:ubiquitin protein ligase activity"/>
    <property type="evidence" value="ECO:0007669"/>
    <property type="project" value="InterPro"/>
</dbReference>
<dbReference type="InterPro" id="IPR013083">
    <property type="entry name" value="Znf_RING/FYVE/PHD"/>
</dbReference>
<evidence type="ECO:0000256" key="4">
    <source>
        <dbReference type="PROSITE-ProRule" id="PRU00175"/>
    </source>
</evidence>
<dbReference type="InterPro" id="IPR042448">
    <property type="entry name" value="CCNB1IP1"/>
</dbReference>
<keyword evidence="2 4" id="KW-0863">Zinc-finger</keyword>
<proteinExistence type="predicted"/>
<dbReference type="InterPro" id="IPR017907">
    <property type="entry name" value="Znf_RING_CS"/>
</dbReference>
<feature type="compositionally biased region" description="Basic residues" evidence="5">
    <location>
        <begin position="278"/>
        <end position="288"/>
    </location>
</feature>
<dbReference type="EMBL" id="KE123919">
    <property type="protein sequence ID" value="EPB90542.1"/>
    <property type="molecule type" value="Genomic_DNA"/>
</dbReference>
<protein>
    <recommendedName>
        <fullName evidence="6">RING-type domain-containing protein</fullName>
    </recommendedName>
</protein>
<organism evidence="7 8">
    <name type="scientific">Mucor circinelloides f. circinelloides (strain 1006PhL)</name>
    <name type="common">Mucormycosis agent</name>
    <name type="synonym">Calyptromyces circinelloides</name>
    <dbReference type="NCBI Taxonomy" id="1220926"/>
    <lineage>
        <taxon>Eukaryota</taxon>
        <taxon>Fungi</taxon>
        <taxon>Fungi incertae sedis</taxon>
        <taxon>Mucoromycota</taxon>
        <taxon>Mucoromycotina</taxon>
        <taxon>Mucoromycetes</taxon>
        <taxon>Mucorales</taxon>
        <taxon>Mucorineae</taxon>
        <taxon>Mucoraceae</taxon>
        <taxon>Mucor</taxon>
    </lineage>
</organism>
<dbReference type="PROSITE" id="PS00518">
    <property type="entry name" value="ZF_RING_1"/>
    <property type="match status" value="1"/>
</dbReference>
<evidence type="ECO:0000313" key="8">
    <source>
        <dbReference type="Proteomes" id="UP000014254"/>
    </source>
</evidence>
<keyword evidence="3" id="KW-0862">Zinc</keyword>
<feature type="region of interest" description="Disordered" evidence="5">
    <location>
        <begin position="186"/>
        <end position="248"/>
    </location>
</feature>
<reference evidence="8" key="1">
    <citation type="submission" date="2013-05" db="EMBL/GenBank/DDBJ databases">
        <title>The Genome sequence of Mucor circinelloides f. circinelloides 1006PhL.</title>
        <authorList>
            <consortium name="The Broad Institute Genomics Platform"/>
            <person name="Cuomo C."/>
            <person name="Earl A."/>
            <person name="Findley K."/>
            <person name="Lee S.C."/>
            <person name="Walker B."/>
            <person name="Young S."/>
            <person name="Zeng Q."/>
            <person name="Gargeya S."/>
            <person name="Fitzgerald M."/>
            <person name="Haas B."/>
            <person name="Abouelleil A."/>
            <person name="Allen A.W."/>
            <person name="Alvarado L."/>
            <person name="Arachchi H.M."/>
            <person name="Berlin A.M."/>
            <person name="Chapman S.B."/>
            <person name="Gainer-Dewar J."/>
            <person name="Goldberg J."/>
            <person name="Griggs A."/>
            <person name="Gujja S."/>
            <person name="Hansen M."/>
            <person name="Howarth C."/>
            <person name="Imamovic A."/>
            <person name="Ireland A."/>
            <person name="Larimer J."/>
            <person name="McCowan C."/>
            <person name="Murphy C."/>
            <person name="Pearson M."/>
            <person name="Poon T.W."/>
            <person name="Priest M."/>
            <person name="Roberts A."/>
            <person name="Saif S."/>
            <person name="Shea T."/>
            <person name="Sisk P."/>
            <person name="Sykes S."/>
            <person name="Wortman J."/>
            <person name="Nusbaum C."/>
            <person name="Birren B."/>
        </authorList>
    </citation>
    <scope>NUCLEOTIDE SEQUENCE [LARGE SCALE GENOMIC DNA]</scope>
    <source>
        <strain evidence="8">1006PhL</strain>
    </source>
</reference>
<keyword evidence="8" id="KW-1185">Reference proteome</keyword>